<dbReference type="Pfam" id="PF13419">
    <property type="entry name" value="HAD_2"/>
    <property type="match status" value="1"/>
</dbReference>
<dbReference type="Gene3D" id="3.40.50.1000">
    <property type="entry name" value="HAD superfamily/HAD-like"/>
    <property type="match status" value="1"/>
</dbReference>
<dbReference type="InterPro" id="IPR023214">
    <property type="entry name" value="HAD_sf"/>
</dbReference>
<sequence>MSFVCTKIYLFKGKEIFMKLDVLFLDFDGTVMEDKFRHYECYSQIMENFRCKPLDLDVYWNLKRNKRSLRDILKKSNFTEEETIFYQEWVKRIETKKYLKYAQLKPKVKETLIEWRKLCHKIILVSMRSSLENLVWQTKKESLYESFDEIRSCSPFIKHGKYNILSEYSFSTGIFIGDSEEDMVPAKMLGLKTIAVTNGIRDKKYLIADYYAEELFDVELEKIIKLCTQEGEEYDSISGS</sequence>
<organism evidence="1 2">
    <name type="scientific">Brevibacillus brevis</name>
    <name type="common">Bacillus brevis</name>
    <dbReference type="NCBI Taxonomy" id="1393"/>
    <lineage>
        <taxon>Bacteria</taxon>
        <taxon>Bacillati</taxon>
        <taxon>Bacillota</taxon>
        <taxon>Bacilli</taxon>
        <taxon>Bacillales</taxon>
        <taxon>Paenibacillaceae</taxon>
        <taxon>Brevibacillus</taxon>
    </lineage>
</organism>
<gene>
    <name evidence="1" type="ORF">AB432_027620</name>
</gene>
<dbReference type="SUPFAM" id="SSF56784">
    <property type="entry name" value="HAD-like"/>
    <property type="match status" value="1"/>
</dbReference>
<dbReference type="Proteomes" id="UP000036061">
    <property type="component" value="Chromosome"/>
</dbReference>
<dbReference type="Gene3D" id="1.10.150.240">
    <property type="entry name" value="Putative phosphatase, domain 2"/>
    <property type="match status" value="1"/>
</dbReference>
<dbReference type="GO" id="GO:0006281">
    <property type="term" value="P:DNA repair"/>
    <property type="evidence" value="ECO:0007669"/>
    <property type="project" value="TreeGrafter"/>
</dbReference>
<name>A0A2Z4MPU2_BREBE</name>
<evidence type="ECO:0000313" key="2">
    <source>
        <dbReference type="Proteomes" id="UP000036061"/>
    </source>
</evidence>
<dbReference type="EMBL" id="CP030117">
    <property type="protein sequence ID" value="AWX58577.1"/>
    <property type="molecule type" value="Genomic_DNA"/>
</dbReference>
<dbReference type="InterPro" id="IPR050155">
    <property type="entry name" value="HAD-like_hydrolase_sf"/>
</dbReference>
<dbReference type="InterPro" id="IPR036412">
    <property type="entry name" value="HAD-like_sf"/>
</dbReference>
<dbReference type="GO" id="GO:0008967">
    <property type="term" value="F:phosphoglycolate phosphatase activity"/>
    <property type="evidence" value="ECO:0007669"/>
    <property type="project" value="TreeGrafter"/>
</dbReference>
<dbReference type="GO" id="GO:0005829">
    <property type="term" value="C:cytosol"/>
    <property type="evidence" value="ECO:0007669"/>
    <property type="project" value="TreeGrafter"/>
</dbReference>
<accession>A0A2Z4MPU2</accession>
<dbReference type="InterPro" id="IPR023198">
    <property type="entry name" value="PGP-like_dom2"/>
</dbReference>
<dbReference type="PANTHER" id="PTHR43434:SF1">
    <property type="entry name" value="PHOSPHOGLYCOLATE PHOSPHATASE"/>
    <property type="match status" value="1"/>
</dbReference>
<dbReference type="CDD" id="cd01427">
    <property type="entry name" value="HAD_like"/>
    <property type="match status" value="1"/>
</dbReference>
<dbReference type="AlphaFoldDB" id="A0A2Z4MPU2"/>
<evidence type="ECO:0000313" key="1">
    <source>
        <dbReference type="EMBL" id="AWX58577.1"/>
    </source>
</evidence>
<dbReference type="InterPro" id="IPR041492">
    <property type="entry name" value="HAD_2"/>
</dbReference>
<dbReference type="PANTHER" id="PTHR43434">
    <property type="entry name" value="PHOSPHOGLYCOLATE PHOSPHATASE"/>
    <property type="match status" value="1"/>
</dbReference>
<reference evidence="1 2" key="1">
    <citation type="journal article" date="2015" name="Genome Announc.">
        <title>Draft Genome Sequence of Brevibacillus brevis DZQ7, a Plant Growth-Promoting Rhizobacterium with Broad-Spectrum Antimicrobial Activity.</title>
        <authorList>
            <person name="Hou Q."/>
            <person name="Wang C."/>
            <person name="Hou X."/>
            <person name="Xia Z."/>
            <person name="Ye J."/>
            <person name="Liu K."/>
            <person name="Liu H."/>
            <person name="Wang J."/>
            <person name="Guo H."/>
            <person name="Yu X."/>
            <person name="Yang Y."/>
            <person name="Du B."/>
            <person name="Ding Y."/>
        </authorList>
    </citation>
    <scope>NUCLEOTIDE SEQUENCE [LARGE SCALE GENOMIC DNA]</scope>
    <source>
        <strain evidence="1 2">DZQ7</strain>
    </source>
</reference>
<protein>
    <submittedName>
        <fullName evidence="1">HAD family hydrolase</fullName>
    </submittedName>
</protein>
<proteinExistence type="predicted"/>
<keyword evidence="1" id="KW-0378">Hydrolase</keyword>